<feature type="domain" description="Histidine kinase" evidence="8">
    <location>
        <begin position="428"/>
        <end position="644"/>
    </location>
</feature>
<name>A0A266Q9V3_9GAMM</name>
<dbReference type="PROSITE" id="PS50109">
    <property type="entry name" value="HIS_KIN"/>
    <property type="match status" value="1"/>
</dbReference>
<evidence type="ECO:0000256" key="3">
    <source>
        <dbReference type="ARBA" id="ARBA00022553"/>
    </source>
</evidence>
<dbReference type="InterPro" id="IPR036890">
    <property type="entry name" value="HATPase_C_sf"/>
</dbReference>
<keyword evidence="10" id="KW-1185">Reference proteome</keyword>
<comment type="caution">
    <text evidence="9">The sequence shown here is derived from an EMBL/GenBank/DDBJ whole genome shotgun (WGS) entry which is preliminary data.</text>
</comment>
<keyword evidence="7" id="KW-0812">Transmembrane</keyword>
<dbReference type="InterPro" id="IPR011623">
    <property type="entry name" value="7TMR_DISM_rcpt_extracell_dom1"/>
</dbReference>
<dbReference type="PANTHER" id="PTHR45453">
    <property type="entry name" value="PHOSPHATE REGULON SENSOR PROTEIN PHOR"/>
    <property type="match status" value="1"/>
</dbReference>
<dbReference type="SMART" id="SM00387">
    <property type="entry name" value="HATPase_c"/>
    <property type="match status" value="1"/>
</dbReference>
<dbReference type="PRINTS" id="PR00344">
    <property type="entry name" value="BCTRLSENSOR"/>
</dbReference>
<evidence type="ECO:0000256" key="4">
    <source>
        <dbReference type="ARBA" id="ARBA00022679"/>
    </source>
</evidence>
<feature type="transmembrane region" description="Helical" evidence="7">
    <location>
        <begin position="231"/>
        <end position="249"/>
    </location>
</feature>
<dbReference type="GO" id="GO:0004721">
    <property type="term" value="F:phosphoprotein phosphatase activity"/>
    <property type="evidence" value="ECO:0007669"/>
    <property type="project" value="TreeGrafter"/>
</dbReference>
<feature type="transmembrane region" description="Helical" evidence="7">
    <location>
        <begin position="205"/>
        <end position="226"/>
    </location>
</feature>
<keyword evidence="3" id="KW-0597">Phosphoprotein</keyword>
<evidence type="ECO:0000256" key="1">
    <source>
        <dbReference type="ARBA" id="ARBA00000085"/>
    </source>
</evidence>
<dbReference type="InterPro" id="IPR011622">
    <property type="entry name" value="7TMR_DISM_rcpt_extracell_dom2"/>
</dbReference>
<reference evidence="10" key="1">
    <citation type="submission" date="2017-05" db="EMBL/GenBank/DDBJ databases">
        <authorList>
            <person name="Barney B.M."/>
        </authorList>
    </citation>
    <scope>NUCLEOTIDE SEQUENCE [LARGE SCALE GENOMIC DNA]</scope>
    <source>
        <strain evidence="10">PSBB022</strain>
    </source>
</reference>
<dbReference type="Pfam" id="PF07695">
    <property type="entry name" value="7TMR-DISM_7TM"/>
    <property type="match status" value="1"/>
</dbReference>
<keyword evidence="4" id="KW-0808">Transferase</keyword>
<dbReference type="Pfam" id="PF02518">
    <property type="entry name" value="HATPase_c"/>
    <property type="match status" value="1"/>
</dbReference>
<feature type="transmembrane region" description="Helical" evidence="7">
    <location>
        <begin position="351"/>
        <end position="370"/>
    </location>
</feature>
<dbReference type="AlphaFoldDB" id="A0A266Q9V3"/>
<evidence type="ECO:0000256" key="7">
    <source>
        <dbReference type="SAM" id="Phobius"/>
    </source>
</evidence>
<comment type="catalytic activity">
    <reaction evidence="1">
        <text>ATP + protein L-histidine = ADP + protein N-phospho-L-histidine.</text>
        <dbReference type="EC" id="2.7.13.3"/>
    </reaction>
</comment>
<proteinExistence type="predicted"/>
<keyword evidence="6" id="KW-0902">Two-component regulatory system</keyword>
<organism evidence="9 10">
    <name type="scientific">Cellvibrio mixtus</name>
    <dbReference type="NCBI Taxonomy" id="39650"/>
    <lineage>
        <taxon>Bacteria</taxon>
        <taxon>Pseudomonadati</taxon>
        <taxon>Pseudomonadota</taxon>
        <taxon>Gammaproteobacteria</taxon>
        <taxon>Cellvibrionales</taxon>
        <taxon>Cellvibrionaceae</taxon>
        <taxon>Cellvibrio</taxon>
    </lineage>
</organism>
<dbReference type="EC" id="2.7.13.3" evidence="2"/>
<evidence type="ECO:0000256" key="5">
    <source>
        <dbReference type="ARBA" id="ARBA00022777"/>
    </source>
</evidence>
<evidence type="ECO:0000256" key="6">
    <source>
        <dbReference type="ARBA" id="ARBA00023012"/>
    </source>
</evidence>
<dbReference type="InterPro" id="IPR005467">
    <property type="entry name" value="His_kinase_dom"/>
</dbReference>
<evidence type="ECO:0000256" key="2">
    <source>
        <dbReference type="ARBA" id="ARBA00012438"/>
    </source>
</evidence>
<protein>
    <recommendedName>
        <fullName evidence="2">histidine kinase</fullName>
        <ecNumber evidence="2">2.7.13.3</ecNumber>
    </recommendedName>
</protein>
<dbReference type="SUPFAM" id="SSF47384">
    <property type="entry name" value="Homodimeric domain of signal transducing histidine kinase"/>
    <property type="match status" value="1"/>
</dbReference>
<feature type="transmembrane region" description="Helical" evidence="7">
    <location>
        <begin position="324"/>
        <end position="344"/>
    </location>
</feature>
<evidence type="ECO:0000313" key="9">
    <source>
        <dbReference type="EMBL" id="OZY86664.1"/>
    </source>
</evidence>
<keyword evidence="7" id="KW-1133">Transmembrane helix</keyword>
<accession>A0A266Q9V3</accession>
<gene>
    <name evidence="9" type="ORF">CBP51_06515</name>
</gene>
<dbReference type="InterPro" id="IPR050351">
    <property type="entry name" value="BphY/WalK/GraS-like"/>
</dbReference>
<dbReference type="SUPFAM" id="SSF55874">
    <property type="entry name" value="ATPase domain of HSP90 chaperone/DNA topoisomerase II/histidine kinase"/>
    <property type="match status" value="1"/>
</dbReference>
<dbReference type="EMBL" id="NHNI01000001">
    <property type="protein sequence ID" value="OZY86664.1"/>
    <property type="molecule type" value="Genomic_DNA"/>
</dbReference>
<dbReference type="GO" id="GO:0016036">
    <property type="term" value="P:cellular response to phosphate starvation"/>
    <property type="evidence" value="ECO:0007669"/>
    <property type="project" value="TreeGrafter"/>
</dbReference>
<sequence>MTRIRGVVMRDAPGYYRLVVVLVLLLGVSCAYADPSPILRLDDTSARIALLPYVDYSVESDANSSASVNDLTKIDHSFYNQLKYSKNNKMSFGYTQNVHWFRWTIDPAYSKRAEWWLQISPTFLDSATLFVPQEDGTYEPVRVGDHWPLSKRSYQGRHFLVPINLASDKLLTYYLRVQTSSTMTLGLTLWRPEAYAATVTLEDTLYGVMFGLILATVLVSMISGIWLRQPFYFLISAYLLALALAHLSLNGYDQLWFYRDQPQWSDILIGFSSYAITALTPAICITYLAPRHYYPRVTAVLVIMIVLATLGALASLLGYPKPGWVAYLSVPMLFIMMGLLCVMWRIKPVRSLLLLLLFFPSFLMVMLQLARNYALLPMNFWTTHAWPIATMIQIPYTILLVMLHLRTQEKAFLSERQKTQLHRDMLSVIAHELRTPLAVTSSALANIELQTRATHPHLLPRFQRANLGLVRLGSLIDRAVFQERSLEEGVILEPKNLVVQDLFNDVAELCHVDMPHQLIMQVAPDANVLYADEHWIGHVLINLVDNAIKYSPHGGTILLTAKLSDDCVVISVIDSGIGVPANETGKLFDKFYRAKNAQDNGKLNGIGVGLFVVKTVVDAHGGTIEYQPNPGGGSIFNLYFPANV</sequence>
<dbReference type="GO" id="GO:0005886">
    <property type="term" value="C:plasma membrane"/>
    <property type="evidence" value="ECO:0007669"/>
    <property type="project" value="TreeGrafter"/>
</dbReference>
<feature type="transmembrane region" description="Helical" evidence="7">
    <location>
        <begin position="385"/>
        <end position="405"/>
    </location>
</feature>
<evidence type="ECO:0000259" key="8">
    <source>
        <dbReference type="PROSITE" id="PS50109"/>
    </source>
</evidence>
<dbReference type="InterPro" id="IPR003661">
    <property type="entry name" value="HisK_dim/P_dom"/>
</dbReference>
<feature type="transmembrane region" description="Helical" evidence="7">
    <location>
        <begin position="269"/>
        <end position="290"/>
    </location>
</feature>
<dbReference type="Pfam" id="PF07696">
    <property type="entry name" value="7TMR-DISMED2"/>
    <property type="match status" value="1"/>
</dbReference>
<dbReference type="PANTHER" id="PTHR45453:SF1">
    <property type="entry name" value="PHOSPHATE REGULON SENSOR PROTEIN PHOR"/>
    <property type="match status" value="1"/>
</dbReference>
<keyword evidence="7" id="KW-0472">Membrane</keyword>
<dbReference type="Gene3D" id="2.60.40.2380">
    <property type="match status" value="1"/>
</dbReference>
<dbReference type="InterPro" id="IPR036097">
    <property type="entry name" value="HisK_dim/P_sf"/>
</dbReference>
<keyword evidence="5" id="KW-0418">Kinase</keyword>
<feature type="transmembrane region" description="Helical" evidence="7">
    <location>
        <begin position="297"/>
        <end position="318"/>
    </location>
</feature>
<dbReference type="GO" id="GO:0000155">
    <property type="term" value="F:phosphorelay sensor kinase activity"/>
    <property type="evidence" value="ECO:0007669"/>
    <property type="project" value="InterPro"/>
</dbReference>
<dbReference type="PROSITE" id="PS51257">
    <property type="entry name" value="PROKAR_LIPOPROTEIN"/>
    <property type="match status" value="1"/>
</dbReference>
<evidence type="ECO:0000313" key="10">
    <source>
        <dbReference type="Proteomes" id="UP000216101"/>
    </source>
</evidence>
<dbReference type="Proteomes" id="UP000216101">
    <property type="component" value="Unassembled WGS sequence"/>
</dbReference>
<dbReference type="InterPro" id="IPR004358">
    <property type="entry name" value="Sig_transdc_His_kin-like_C"/>
</dbReference>
<dbReference type="CDD" id="cd00082">
    <property type="entry name" value="HisKA"/>
    <property type="match status" value="1"/>
</dbReference>
<dbReference type="Gene3D" id="3.30.565.10">
    <property type="entry name" value="Histidine kinase-like ATPase, C-terminal domain"/>
    <property type="match status" value="1"/>
</dbReference>
<dbReference type="InterPro" id="IPR003594">
    <property type="entry name" value="HATPase_dom"/>
</dbReference>